<keyword evidence="2 4" id="KW-0689">Ribosomal protein</keyword>
<gene>
    <name evidence="4" type="primary">rplO</name>
    <name evidence="8" type="ORF">DI628_03955</name>
</gene>
<dbReference type="InterPro" id="IPR001196">
    <property type="entry name" value="Ribosomal_uL15_CS"/>
</dbReference>
<dbReference type="Gene3D" id="3.100.10.10">
    <property type="match status" value="1"/>
</dbReference>
<dbReference type="NCBIfam" id="TIGR01071">
    <property type="entry name" value="rplO_bact"/>
    <property type="match status" value="1"/>
</dbReference>
<comment type="similarity">
    <text evidence="1 4 5">Belongs to the universal ribosomal protein uL15 family.</text>
</comment>
<dbReference type="Proteomes" id="UP000320948">
    <property type="component" value="Unassembled WGS sequence"/>
</dbReference>
<keyword evidence="4" id="KW-0694">RNA-binding</keyword>
<dbReference type="PANTHER" id="PTHR12934">
    <property type="entry name" value="50S RIBOSOMAL PROTEIN L15"/>
    <property type="match status" value="1"/>
</dbReference>
<evidence type="ECO:0000256" key="2">
    <source>
        <dbReference type="ARBA" id="ARBA00022980"/>
    </source>
</evidence>
<dbReference type="HAMAP" id="MF_01341">
    <property type="entry name" value="Ribosomal_uL15"/>
    <property type="match status" value="1"/>
</dbReference>
<dbReference type="GO" id="GO:0003735">
    <property type="term" value="F:structural constituent of ribosome"/>
    <property type="evidence" value="ECO:0007669"/>
    <property type="project" value="InterPro"/>
</dbReference>
<dbReference type="SUPFAM" id="SSF52080">
    <property type="entry name" value="Ribosomal proteins L15p and L18e"/>
    <property type="match status" value="1"/>
</dbReference>
<evidence type="ECO:0000313" key="8">
    <source>
        <dbReference type="EMBL" id="TKW61781.1"/>
    </source>
</evidence>
<reference evidence="8 9" key="1">
    <citation type="journal article" date="2017" name="Nat. Commun.">
        <title>In situ click chemistry generation of cyclooxygenase-2 inhibitors.</title>
        <authorList>
            <person name="Bhardwaj A."/>
            <person name="Kaur J."/>
            <person name="Wuest M."/>
            <person name="Wuest F."/>
        </authorList>
    </citation>
    <scope>NUCLEOTIDE SEQUENCE [LARGE SCALE GENOMIC DNA]</scope>
    <source>
        <strain evidence="8">S2_018_000_R2_106</strain>
    </source>
</reference>
<dbReference type="GO" id="GO:0022625">
    <property type="term" value="C:cytosolic large ribosomal subunit"/>
    <property type="evidence" value="ECO:0007669"/>
    <property type="project" value="TreeGrafter"/>
</dbReference>
<comment type="subunit">
    <text evidence="4">Part of the 50S ribosomal subunit.</text>
</comment>
<dbReference type="PANTHER" id="PTHR12934:SF11">
    <property type="entry name" value="LARGE RIBOSOMAL SUBUNIT PROTEIN UL15M"/>
    <property type="match status" value="1"/>
</dbReference>
<evidence type="ECO:0000256" key="4">
    <source>
        <dbReference type="HAMAP-Rule" id="MF_01341"/>
    </source>
</evidence>
<dbReference type="GO" id="GO:0006412">
    <property type="term" value="P:translation"/>
    <property type="evidence" value="ECO:0007669"/>
    <property type="project" value="UniProtKB-UniRule"/>
</dbReference>
<feature type="compositionally biased region" description="Gly residues" evidence="6">
    <location>
        <begin position="21"/>
        <end position="35"/>
    </location>
</feature>
<keyword evidence="3 4" id="KW-0687">Ribonucleoprotein</keyword>
<accession>A0A6N4R9U5</accession>
<dbReference type="GO" id="GO:0019843">
    <property type="term" value="F:rRNA binding"/>
    <property type="evidence" value="ECO:0007669"/>
    <property type="project" value="UniProtKB-UniRule"/>
</dbReference>
<sequence>MKLNQISDNQGANKSKTRVGRGIGSGKGKTSGRGVKGQKARKSGNVRAGFEGGQNPLYRRLPMRGFNNTNFTTTYAEVNVSTLQKMIEDGRLKAGAEVTIDTIIASGLTKKAYDGLKVLGNGELTSKLTIVAAAASASAIEKVKKAGGSLTILEKKVQEGKYKPKAER</sequence>
<dbReference type="PROSITE" id="PS00475">
    <property type="entry name" value="RIBOSOMAL_L15"/>
    <property type="match status" value="1"/>
</dbReference>
<name>A0A6N4R9U5_BLAVI</name>
<feature type="compositionally biased region" description="Polar residues" evidence="6">
    <location>
        <begin position="1"/>
        <end position="14"/>
    </location>
</feature>
<evidence type="ECO:0000256" key="5">
    <source>
        <dbReference type="RuleBase" id="RU003888"/>
    </source>
</evidence>
<dbReference type="EMBL" id="VAFM01000001">
    <property type="protein sequence ID" value="TKW61781.1"/>
    <property type="molecule type" value="Genomic_DNA"/>
</dbReference>
<evidence type="ECO:0000256" key="6">
    <source>
        <dbReference type="SAM" id="MobiDB-lite"/>
    </source>
</evidence>
<organism evidence="8 9">
    <name type="scientific">Blastochloris viridis</name>
    <name type="common">Rhodopseudomonas viridis</name>
    <dbReference type="NCBI Taxonomy" id="1079"/>
    <lineage>
        <taxon>Bacteria</taxon>
        <taxon>Pseudomonadati</taxon>
        <taxon>Pseudomonadota</taxon>
        <taxon>Alphaproteobacteria</taxon>
        <taxon>Hyphomicrobiales</taxon>
        <taxon>Blastochloridaceae</taxon>
        <taxon>Blastochloris</taxon>
    </lineage>
</organism>
<comment type="function">
    <text evidence="4">Binds to the 23S rRNA.</text>
</comment>
<evidence type="ECO:0000259" key="7">
    <source>
        <dbReference type="Pfam" id="PF00828"/>
    </source>
</evidence>
<protein>
    <recommendedName>
        <fullName evidence="4">Large ribosomal subunit protein uL15</fullName>
    </recommendedName>
</protein>
<proteinExistence type="inferred from homology"/>
<dbReference type="AlphaFoldDB" id="A0A6N4R9U5"/>
<feature type="region of interest" description="Disordered" evidence="6">
    <location>
        <begin position="1"/>
        <end position="53"/>
    </location>
</feature>
<evidence type="ECO:0000256" key="3">
    <source>
        <dbReference type="ARBA" id="ARBA00023274"/>
    </source>
</evidence>
<evidence type="ECO:0000256" key="1">
    <source>
        <dbReference type="ARBA" id="ARBA00007320"/>
    </source>
</evidence>
<dbReference type="InterPro" id="IPR030878">
    <property type="entry name" value="Ribosomal_uL15"/>
</dbReference>
<dbReference type="Pfam" id="PF00828">
    <property type="entry name" value="Ribosomal_L27A"/>
    <property type="match status" value="1"/>
</dbReference>
<comment type="caution">
    <text evidence="8">The sequence shown here is derived from an EMBL/GenBank/DDBJ whole genome shotgun (WGS) entry which is preliminary data.</text>
</comment>
<keyword evidence="4" id="KW-0699">rRNA-binding</keyword>
<evidence type="ECO:0000313" key="9">
    <source>
        <dbReference type="Proteomes" id="UP000320948"/>
    </source>
</evidence>
<dbReference type="InterPro" id="IPR005749">
    <property type="entry name" value="Ribosomal_uL15_bac-type"/>
</dbReference>
<dbReference type="InterPro" id="IPR036227">
    <property type="entry name" value="Ribosomal_uL15/eL18_sf"/>
</dbReference>
<feature type="domain" description="Large ribosomal subunit protein uL15/eL18" evidence="7">
    <location>
        <begin position="77"/>
        <end position="150"/>
    </location>
</feature>
<dbReference type="InterPro" id="IPR021131">
    <property type="entry name" value="Ribosomal_uL15/eL18"/>
</dbReference>